<organism evidence="1 2">
    <name type="scientific">Candidatus Sulfotelmatobacter kueseliae</name>
    <dbReference type="NCBI Taxonomy" id="2042962"/>
    <lineage>
        <taxon>Bacteria</taxon>
        <taxon>Pseudomonadati</taxon>
        <taxon>Acidobacteriota</taxon>
        <taxon>Terriglobia</taxon>
        <taxon>Terriglobales</taxon>
        <taxon>Candidatus Korobacteraceae</taxon>
        <taxon>Candidatus Sulfotelmatobacter</taxon>
    </lineage>
</organism>
<evidence type="ECO:0000313" key="1">
    <source>
        <dbReference type="EMBL" id="SPF37277.1"/>
    </source>
</evidence>
<sequence>MSDNAMFHQLTLRDATNFHTFIDLPYLQS</sequence>
<dbReference type="Proteomes" id="UP000238701">
    <property type="component" value="Unassembled WGS sequence"/>
</dbReference>
<name>A0A2U3KCJ5_9BACT</name>
<protein>
    <submittedName>
        <fullName evidence="1">Uncharacterized protein</fullName>
    </submittedName>
</protein>
<accession>A0A2U3KCJ5</accession>
<dbReference type="AlphaFoldDB" id="A0A2U3KCJ5"/>
<reference evidence="2" key="1">
    <citation type="submission" date="2018-02" db="EMBL/GenBank/DDBJ databases">
        <authorList>
            <person name="Hausmann B."/>
        </authorList>
    </citation>
    <scope>NUCLEOTIDE SEQUENCE [LARGE SCALE GENOMIC DNA]</scope>
    <source>
        <strain evidence="2">Peat soil MAG SbA1</strain>
    </source>
</reference>
<evidence type="ECO:0000313" key="2">
    <source>
        <dbReference type="Proteomes" id="UP000238701"/>
    </source>
</evidence>
<gene>
    <name evidence="1" type="ORF">SBA1_1770003</name>
</gene>
<dbReference type="EMBL" id="OMOD01000087">
    <property type="protein sequence ID" value="SPF37277.1"/>
    <property type="molecule type" value="Genomic_DNA"/>
</dbReference>
<proteinExistence type="predicted"/>